<accession>A0A839H1E8</accession>
<evidence type="ECO:0000259" key="2">
    <source>
        <dbReference type="PROSITE" id="PS50994"/>
    </source>
</evidence>
<dbReference type="InterPro" id="IPR001584">
    <property type="entry name" value="Integrase_cat-core"/>
</dbReference>
<comment type="function">
    <text evidence="1">Involved in the transposition of the insertion sequence.</text>
</comment>
<dbReference type="InterPro" id="IPR025948">
    <property type="entry name" value="HTH-like_dom"/>
</dbReference>
<protein>
    <submittedName>
        <fullName evidence="3">IS3 family transposase</fullName>
    </submittedName>
</protein>
<dbReference type="Pfam" id="PF13276">
    <property type="entry name" value="HTH_21"/>
    <property type="match status" value="1"/>
</dbReference>
<proteinExistence type="predicted"/>
<dbReference type="PROSITE" id="PS50994">
    <property type="entry name" value="INTEGRASE"/>
    <property type="match status" value="1"/>
</dbReference>
<dbReference type="GO" id="GO:0003676">
    <property type="term" value="F:nucleic acid binding"/>
    <property type="evidence" value="ECO:0007669"/>
    <property type="project" value="InterPro"/>
</dbReference>
<comment type="caution">
    <text evidence="3">The sequence shown here is derived from an EMBL/GenBank/DDBJ whole genome shotgun (WGS) entry which is preliminary data.</text>
</comment>
<dbReference type="GO" id="GO:0015074">
    <property type="term" value="P:DNA integration"/>
    <property type="evidence" value="ECO:0007669"/>
    <property type="project" value="InterPro"/>
</dbReference>
<evidence type="ECO:0000256" key="1">
    <source>
        <dbReference type="ARBA" id="ARBA00002286"/>
    </source>
</evidence>
<dbReference type="InterPro" id="IPR012337">
    <property type="entry name" value="RNaseH-like_sf"/>
</dbReference>
<dbReference type="SUPFAM" id="SSF53098">
    <property type="entry name" value="Ribonuclease H-like"/>
    <property type="match status" value="1"/>
</dbReference>
<dbReference type="PANTHER" id="PTHR46889">
    <property type="entry name" value="TRANSPOSASE INSF FOR INSERTION SEQUENCE IS3B-RELATED"/>
    <property type="match status" value="1"/>
</dbReference>
<dbReference type="RefSeq" id="WP_182603307.1">
    <property type="nucleotide sequence ID" value="NZ_JACIVD010000075.1"/>
</dbReference>
<name>A0A839H1E8_9LACO</name>
<dbReference type="EMBL" id="JACIVD010000075">
    <property type="protein sequence ID" value="MBB1124415.1"/>
    <property type="molecule type" value="Genomic_DNA"/>
</dbReference>
<dbReference type="NCBIfam" id="NF033516">
    <property type="entry name" value="transpos_IS3"/>
    <property type="match status" value="1"/>
</dbReference>
<dbReference type="InterPro" id="IPR036397">
    <property type="entry name" value="RNaseH_sf"/>
</dbReference>
<dbReference type="InterPro" id="IPR050900">
    <property type="entry name" value="Transposase_IS3/IS150/IS904"/>
</dbReference>
<organism evidence="3 4">
    <name type="scientific">Limosilactobacillus albertensis</name>
    <dbReference type="NCBI Taxonomy" id="2759752"/>
    <lineage>
        <taxon>Bacteria</taxon>
        <taxon>Bacillati</taxon>
        <taxon>Bacillota</taxon>
        <taxon>Bacilli</taxon>
        <taxon>Lactobacillales</taxon>
        <taxon>Lactobacillaceae</taxon>
        <taxon>Limosilactobacillus</taxon>
    </lineage>
</organism>
<gene>
    <name evidence="3" type="ORF">H5S41_10735</name>
</gene>
<dbReference type="Gene3D" id="3.30.420.10">
    <property type="entry name" value="Ribonuclease H-like superfamily/Ribonuclease H"/>
    <property type="match status" value="1"/>
</dbReference>
<dbReference type="Proteomes" id="UP000547628">
    <property type="component" value="Unassembled WGS sequence"/>
</dbReference>
<reference evidence="3 4" key="1">
    <citation type="submission" date="2020-07" db="EMBL/GenBank/DDBJ databases">
        <title>Description of Limosilactobacillus balticus sp. nov., Limosilactobacillus agrestis sp. nov., Limosilactobacillus albertensis sp. nov., Limosilactobacillus rudii sp. nov., Limosilactobacillus fastidiosus sp. nov., five novel Limosilactobacillus species isolated from the vertebrate gastrointestinal tract, and proposal of 6 subspecies of Limosilactobacillus reuteri adapted to the gastrointestinal tract of specific vertebrate hosts.</title>
        <authorList>
            <person name="Li F."/>
            <person name="Cheng C."/>
            <person name="Zheng J."/>
            <person name="Quevedo R.M."/>
            <person name="Li J."/>
            <person name="Roos S."/>
            <person name="Gaenzle M.G."/>
            <person name="Walter J."/>
        </authorList>
    </citation>
    <scope>NUCLEOTIDE SEQUENCE [LARGE SCALE GENOMIC DNA]</scope>
    <source>
        <strain evidence="3 4">Lr3000</strain>
    </source>
</reference>
<sequence length="281" mass="32432">MSEEGYAISELVKAAKISRQAYYKWLKRIPTIKELQDREILKLIRQIEQKNKQSVGYGKMTRLIKRSGLGYAVNKKRIIRIMNEHGIKADYRQAKRKRAKERQTYQAENILNRQFKQTAANQVWVTDTTELSYNIHNYKVRLHVVLDLYGQYPLSWLITPTETSEGAIEVFKQAQKQEGKLAPLIHTDRGAAYTSKAFNKYLASNNSQHSYSAPGTPADNAVIEHWWADFKAIWLVHSTKPQTLDELKSLVAKGIEYFTNTFISAKRNDLTAAEFRYGKAN</sequence>
<evidence type="ECO:0000313" key="4">
    <source>
        <dbReference type="Proteomes" id="UP000547628"/>
    </source>
</evidence>
<dbReference type="Pfam" id="PF00665">
    <property type="entry name" value="rve"/>
    <property type="match status" value="1"/>
</dbReference>
<evidence type="ECO:0000313" key="3">
    <source>
        <dbReference type="EMBL" id="MBB1124415.1"/>
    </source>
</evidence>
<feature type="domain" description="Integrase catalytic" evidence="2">
    <location>
        <begin position="116"/>
        <end position="280"/>
    </location>
</feature>
<dbReference type="InterPro" id="IPR048020">
    <property type="entry name" value="Transpos_IS3"/>
</dbReference>
<dbReference type="PANTHER" id="PTHR46889:SF4">
    <property type="entry name" value="TRANSPOSASE INSO FOR INSERTION SEQUENCE ELEMENT IS911B-RELATED"/>
    <property type="match status" value="1"/>
</dbReference>
<dbReference type="AlphaFoldDB" id="A0A839H1E8"/>